<evidence type="ECO:0000256" key="1">
    <source>
        <dbReference type="SAM" id="MobiDB-lite"/>
    </source>
</evidence>
<sequence length="186" mass="20055">MRCILPIPETSPQTPMTVELSSKSPAMHLKPTLKQKGGKDGVSDSDVATNKAESEGAASSRSVGFSLEARLKDEPWDIKSKKGKFEELETEEPDDEDDAGSGGESAAKAEEEALKKRRRMMVLKQQAAMKRKRSLVPKSRSLTSLYGAIPGGGDGDERKSSVLERLNARRAGALAKANAEAKQQAE</sequence>
<dbReference type="AlphaFoldDB" id="A0A7S3ZGE9"/>
<proteinExistence type="predicted"/>
<gene>
    <name evidence="2" type="ORF">LGLO00237_LOCUS34101</name>
</gene>
<protein>
    <submittedName>
        <fullName evidence="2">Uncharacterized protein</fullName>
    </submittedName>
</protein>
<name>A0A7S3ZGE9_9EUKA</name>
<reference evidence="2" key="1">
    <citation type="submission" date="2021-01" db="EMBL/GenBank/DDBJ databases">
        <authorList>
            <person name="Corre E."/>
            <person name="Pelletier E."/>
            <person name="Niang G."/>
            <person name="Scheremetjew M."/>
            <person name="Finn R."/>
            <person name="Kale V."/>
            <person name="Holt S."/>
            <person name="Cochrane G."/>
            <person name="Meng A."/>
            <person name="Brown T."/>
            <person name="Cohen L."/>
        </authorList>
    </citation>
    <scope>NUCLEOTIDE SEQUENCE</scope>
    <source>
        <strain evidence="2">CCCM811</strain>
    </source>
</reference>
<evidence type="ECO:0000313" key="2">
    <source>
        <dbReference type="EMBL" id="CAE0682313.1"/>
    </source>
</evidence>
<feature type="region of interest" description="Disordered" evidence="1">
    <location>
        <begin position="1"/>
        <end position="118"/>
    </location>
</feature>
<feature type="compositionally biased region" description="Polar residues" evidence="1">
    <location>
        <begin position="10"/>
        <end position="24"/>
    </location>
</feature>
<feature type="compositionally biased region" description="Basic and acidic residues" evidence="1">
    <location>
        <begin position="69"/>
        <end position="87"/>
    </location>
</feature>
<feature type="compositionally biased region" description="Acidic residues" evidence="1">
    <location>
        <begin position="88"/>
        <end position="99"/>
    </location>
</feature>
<accession>A0A7S3ZGE9</accession>
<organism evidence="2">
    <name type="scientific">Lotharella globosa</name>
    <dbReference type="NCBI Taxonomy" id="91324"/>
    <lineage>
        <taxon>Eukaryota</taxon>
        <taxon>Sar</taxon>
        <taxon>Rhizaria</taxon>
        <taxon>Cercozoa</taxon>
        <taxon>Chlorarachniophyceae</taxon>
        <taxon>Lotharella</taxon>
    </lineage>
</organism>
<dbReference type="EMBL" id="HBIV01049145">
    <property type="protein sequence ID" value="CAE0682313.1"/>
    <property type="molecule type" value="Transcribed_RNA"/>
</dbReference>